<name>L9KWZ4_TUPCH</name>
<dbReference type="AlphaFoldDB" id="L9KWZ4"/>
<protein>
    <submittedName>
        <fullName evidence="2">Uncharacterized protein</fullName>
    </submittedName>
</protein>
<feature type="compositionally biased region" description="Polar residues" evidence="1">
    <location>
        <begin position="1"/>
        <end position="14"/>
    </location>
</feature>
<keyword evidence="3" id="KW-1185">Reference proteome</keyword>
<sequence>MSHFTNWKGTQMGRSSMPFDNIRVPHERKKENKKPEDLLGDKHDQYSPHDLMLLKEESAQNTEYKTREKGEDKAAEEDTSLGKAELRKDAKGKGNPSTKTLGRSWELPPPITKSIQIHDVIVYLVTICCLAPLQVHMTRLPKQGPFQQFMDMKVEKRLADWKERRSRFGDINMHKCYQFGQVFSPFQALATTEMRRLVFPRDLPISPHVQRLGTLCPTDVNPQDLSLSSTELVFRKDDNHREKEKPPRHMKTPLFPPIVRATKSNDMK</sequence>
<gene>
    <name evidence="2" type="ORF">TREES_T100002803</name>
</gene>
<evidence type="ECO:0000313" key="2">
    <source>
        <dbReference type="EMBL" id="ELW67450.1"/>
    </source>
</evidence>
<organism evidence="2 3">
    <name type="scientific">Tupaia chinensis</name>
    <name type="common">Chinese tree shrew</name>
    <name type="synonym">Tupaia belangeri chinensis</name>
    <dbReference type="NCBI Taxonomy" id="246437"/>
    <lineage>
        <taxon>Eukaryota</taxon>
        <taxon>Metazoa</taxon>
        <taxon>Chordata</taxon>
        <taxon>Craniata</taxon>
        <taxon>Vertebrata</taxon>
        <taxon>Euteleostomi</taxon>
        <taxon>Mammalia</taxon>
        <taxon>Eutheria</taxon>
        <taxon>Euarchontoglires</taxon>
        <taxon>Scandentia</taxon>
        <taxon>Tupaiidae</taxon>
        <taxon>Tupaia</taxon>
    </lineage>
</organism>
<accession>L9KWZ4</accession>
<proteinExistence type="predicted"/>
<dbReference type="EMBL" id="KB320609">
    <property type="protein sequence ID" value="ELW67450.1"/>
    <property type="molecule type" value="Genomic_DNA"/>
</dbReference>
<feature type="compositionally biased region" description="Basic and acidic residues" evidence="1">
    <location>
        <begin position="236"/>
        <end position="247"/>
    </location>
</feature>
<evidence type="ECO:0000313" key="3">
    <source>
        <dbReference type="Proteomes" id="UP000011518"/>
    </source>
</evidence>
<dbReference type="InParanoid" id="L9KWZ4"/>
<reference evidence="3" key="1">
    <citation type="submission" date="2012-07" db="EMBL/GenBank/DDBJ databases">
        <title>Genome of the Chinese tree shrew, a rising model animal genetically related to primates.</title>
        <authorList>
            <person name="Zhang G."/>
            <person name="Fan Y."/>
            <person name="Yao Y."/>
            <person name="Huang Z."/>
        </authorList>
    </citation>
    <scope>NUCLEOTIDE SEQUENCE [LARGE SCALE GENOMIC DNA]</scope>
</reference>
<reference evidence="3" key="2">
    <citation type="journal article" date="2013" name="Nat. Commun.">
        <title>Genome of the Chinese tree shrew.</title>
        <authorList>
            <person name="Fan Y."/>
            <person name="Huang Z.Y."/>
            <person name="Cao C.C."/>
            <person name="Chen C.S."/>
            <person name="Chen Y.X."/>
            <person name="Fan D.D."/>
            <person name="He J."/>
            <person name="Hou H.L."/>
            <person name="Hu L."/>
            <person name="Hu X.T."/>
            <person name="Jiang X.T."/>
            <person name="Lai R."/>
            <person name="Lang Y.S."/>
            <person name="Liang B."/>
            <person name="Liao S.G."/>
            <person name="Mu D."/>
            <person name="Ma Y.Y."/>
            <person name="Niu Y.Y."/>
            <person name="Sun X.Q."/>
            <person name="Xia J.Q."/>
            <person name="Xiao J."/>
            <person name="Xiong Z.Q."/>
            <person name="Xu L."/>
            <person name="Yang L."/>
            <person name="Zhang Y."/>
            <person name="Zhao W."/>
            <person name="Zhao X.D."/>
            <person name="Zheng Y.T."/>
            <person name="Zhou J.M."/>
            <person name="Zhu Y.B."/>
            <person name="Zhang G.J."/>
            <person name="Wang J."/>
            <person name="Yao Y.G."/>
        </authorList>
    </citation>
    <scope>NUCLEOTIDE SEQUENCE [LARGE SCALE GENOMIC DNA]</scope>
</reference>
<feature type="compositionally biased region" description="Basic and acidic residues" evidence="1">
    <location>
        <begin position="23"/>
        <end position="73"/>
    </location>
</feature>
<evidence type="ECO:0000256" key="1">
    <source>
        <dbReference type="SAM" id="MobiDB-lite"/>
    </source>
</evidence>
<feature type="region of interest" description="Disordered" evidence="1">
    <location>
        <begin position="236"/>
        <end position="268"/>
    </location>
</feature>
<dbReference type="Proteomes" id="UP000011518">
    <property type="component" value="Unassembled WGS sequence"/>
</dbReference>
<feature type="region of interest" description="Disordered" evidence="1">
    <location>
        <begin position="1"/>
        <end position="105"/>
    </location>
</feature>